<keyword evidence="7" id="KW-0436">Ligase</keyword>
<evidence type="ECO:0000256" key="1">
    <source>
        <dbReference type="ARBA" id="ARBA00004141"/>
    </source>
</evidence>
<feature type="domain" description="O-antigen ligase-related" evidence="6">
    <location>
        <begin position="196"/>
        <end position="355"/>
    </location>
</feature>
<keyword evidence="3 5" id="KW-1133">Transmembrane helix</keyword>
<proteinExistence type="predicted"/>
<evidence type="ECO:0000259" key="6">
    <source>
        <dbReference type="Pfam" id="PF04932"/>
    </source>
</evidence>
<name>A0A1H7H167_9FIRM</name>
<keyword evidence="2 5" id="KW-0812">Transmembrane</keyword>
<dbReference type="GO" id="GO:0016874">
    <property type="term" value="F:ligase activity"/>
    <property type="evidence" value="ECO:0007669"/>
    <property type="project" value="UniProtKB-KW"/>
</dbReference>
<keyword evidence="8" id="KW-1185">Reference proteome</keyword>
<evidence type="ECO:0000256" key="3">
    <source>
        <dbReference type="ARBA" id="ARBA00022989"/>
    </source>
</evidence>
<evidence type="ECO:0000256" key="4">
    <source>
        <dbReference type="ARBA" id="ARBA00023136"/>
    </source>
</evidence>
<gene>
    <name evidence="7" type="ORF">SAMN02910377_00881</name>
</gene>
<protein>
    <submittedName>
        <fullName evidence="7">O-antigen ligase</fullName>
    </submittedName>
</protein>
<dbReference type="AlphaFoldDB" id="A0A1H7H167"/>
<feature type="transmembrane region" description="Helical" evidence="5">
    <location>
        <begin position="34"/>
        <end position="54"/>
    </location>
</feature>
<organism evidence="7 8">
    <name type="scientific">Pseudobutyrivibrio ruminis</name>
    <dbReference type="NCBI Taxonomy" id="46206"/>
    <lineage>
        <taxon>Bacteria</taxon>
        <taxon>Bacillati</taxon>
        <taxon>Bacillota</taxon>
        <taxon>Clostridia</taxon>
        <taxon>Lachnospirales</taxon>
        <taxon>Lachnospiraceae</taxon>
        <taxon>Pseudobutyrivibrio</taxon>
    </lineage>
</organism>
<feature type="transmembrane region" description="Helical" evidence="5">
    <location>
        <begin position="196"/>
        <end position="225"/>
    </location>
</feature>
<dbReference type="Proteomes" id="UP000182321">
    <property type="component" value="Unassembled WGS sequence"/>
</dbReference>
<dbReference type="InterPro" id="IPR007016">
    <property type="entry name" value="O-antigen_ligase-rel_domated"/>
</dbReference>
<feature type="transmembrane region" description="Helical" evidence="5">
    <location>
        <begin position="343"/>
        <end position="364"/>
    </location>
</feature>
<dbReference type="InterPro" id="IPR051533">
    <property type="entry name" value="WaaL-like"/>
</dbReference>
<accession>A0A1H7H167</accession>
<comment type="subcellular location">
    <subcellularLocation>
        <location evidence="1">Membrane</location>
        <topology evidence="1">Multi-pass membrane protein</topology>
    </subcellularLocation>
</comment>
<sequence length="417" mass="47257">MDKIYKHKRLISIIMVAAIVYARCDLGIALGMQYVLANVFANALGAAWCLILFVKDKKTTKQALLNPAMAWLLAFSVLVFIYGHFKLGVYTDMYSRQYHILTVVPAIFIMIILFHNKEDMLDVISWAGNIVIVATLITSLIFDPVWGEWLEGMTSRVGATPAGTCVDTGNLLLAMLIPLLYQVIINRQFKKHLPGALLAIFQIVASGSKSSVLPIVLVFAIMLLGSAKDKKTVRRNILILVVIAVAGSAAIMLIPALYGIIGDRIVEMFSGIGATEYDLHTSTGQRMAVIAAVKEHFWEHPIFGHGFYAFKQMPYSLLEEYRPNEGTVIAYRNIHTHMNFLELLFSFGIFGFIMYYWFPVYLIIKSFFTKNKMAKLIIFSFMISFVFMDLGIDMFYKYMTPYYTYLVAYCLLKQEDK</sequence>
<reference evidence="8" key="1">
    <citation type="submission" date="2016-10" db="EMBL/GenBank/DDBJ databases">
        <authorList>
            <person name="Varghese N."/>
        </authorList>
    </citation>
    <scope>NUCLEOTIDE SEQUENCE [LARGE SCALE GENOMIC DNA]</scope>
    <source>
        <strain evidence="8">ACV-9</strain>
    </source>
</reference>
<dbReference type="PANTHER" id="PTHR37422:SF13">
    <property type="entry name" value="LIPOPOLYSACCHARIDE BIOSYNTHESIS PROTEIN PA4999-RELATED"/>
    <property type="match status" value="1"/>
</dbReference>
<feature type="transmembrane region" description="Helical" evidence="5">
    <location>
        <begin position="376"/>
        <end position="396"/>
    </location>
</feature>
<evidence type="ECO:0000256" key="5">
    <source>
        <dbReference type="SAM" id="Phobius"/>
    </source>
</evidence>
<dbReference type="Pfam" id="PF04932">
    <property type="entry name" value="Wzy_C"/>
    <property type="match status" value="1"/>
</dbReference>
<dbReference type="GO" id="GO:0016020">
    <property type="term" value="C:membrane"/>
    <property type="evidence" value="ECO:0007669"/>
    <property type="project" value="UniProtKB-SubCell"/>
</dbReference>
<evidence type="ECO:0000313" key="7">
    <source>
        <dbReference type="EMBL" id="SEK44039.1"/>
    </source>
</evidence>
<feature type="transmembrane region" description="Helical" evidence="5">
    <location>
        <begin position="237"/>
        <end position="261"/>
    </location>
</feature>
<evidence type="ECO:0000313" key="8">
    <source>
        <dbReference type="Proteomes" id="UP000182321"/>
    </source>
</evidence>
<evidence type="ECO:0000256" key="2">
    <source>
        <dbReference type="ARBA" id="ARBA00022692"/>
    </source>
</evidence>
<feature type="transmembrane region" description="Helical" evidence="5">
    <location>
        <begin position="63"/>
        <end position="85"/>
    </location>
</feature>
<dbReference type="PANTHER" id="PTHR37422">
    <property type="entry name" value="TEICHURONIC ACID BIOSYNTHESIS PROTEIN TUAE"/>
    <property type="match status" value="1"/>
</dbReference>
<keyword evidence="4 5" id="KW-0472">Membrane</keyword>
<dbReference type="EMBL" id="FNZX01000005">
    <property type="protein sequence ID" value="SEK44039.1"/>
    <property type="molecule type" value="Genomic_DNA"/>
</dbReference>
<feature type="transmembrane region" description="Helical" evidence="5">
    <location>
        <begin position="126"/>
        <end position="146"/>
    </location>
</feature>
<feature type="transmembrane region" description="Helical" evidence="5">
    <location>
        <begin position="97"/>
        <end position="114"/>
    </location>
</feature>